<protein>
    <submittedName>
        <fullName evidence="1">Predicted 5' DNA nuclease, flap endonuclease-1-like, helix-3-turn-helix (H3TH) domain</fullName>
    </submittedName>
</protein>
<evidence type="ECO:0000313" key="1">
    <source>
        <dbReference type="EMBL" id="SEA16943.1"/>
    </source>
</evidence>
<name>A0A1H3YZC5_BIZPA</name>
<dbReference type="STRING" id="283786.SAMN04487990_107161"/>
<evidence type="ECO:0000313" key="2">
    <source>
        <dbReference type="Proteomes" id="UP000198846"/>
    </source>
</evidence>
<keyword evidence="2" id="KW-1185">Reference proteome</keyword>
<dbReference type="Proteomes" id="UP000198846">
    <property type="component" value="Unassembled WGS sequence"/>
</dbReference>
<reference evidence="1 2" key="1">
    <citation type="submission" date="2016-10" db="EMBL/GenBank/DDBJ databases">
        <authorList>
            <person name="de Groot N.N."/>
        </authorList>
    </citation>
    <scope>NUCLEOTIDE SEQUENCE [LARGE SCALE GENOMIC DNA]</scope>
    <source>
        <strain evidence="1 2">DSM 23842</strain>
    </source>
</reference>
<proteinExistence type="predicted"/>
<keyword evidence="1" id="KW-0255">Endonuclease</keyword>
<sequence length="202" mass="21676">MNWCILIPLIVGLLSAIFGYLIGKISGGASPQTESTNTDIFKNRIAKLEADLEACKASKLTSKKPAGKPSGAGNAGADSSMMTSNFVSPQASVDSPSPSSSSAVAFDAVAAKAAMGKAVKDNDLKVVEGIGPKIAELFHSHNIKTWYDLSQCTVEKCTEILRAGGKRFEIHKPFTWPKQAKLAHEGQWQKLKEWQDVLDKGQ</sequence>
<dbReference type="RefSeq" id="WP_092133468.1">
    <property type="nucleotide sequence ID" value="NZ_FNQK01000007.1"/>
</dbReference>
<dbReference type="EMBL" id="FNQK01000007">
    <property type="protein sequence ID" value="SEA16943.1"/>
    <property type="molecule type" value="Genomic_DNA"/>
</dbReference>
<dbReference type="AlphaFoldDB" id="A0A1H3YZC5"/>
<keyword evidence="1" id="KW-0540">Nuclease</keyword>
<accession>A0A1H3YZC5</accession>
<keyword evidence="1" id="KW-0378">Hydrolase</keyword>
<gene>
    <name evidence="1" type="ORF">SAMN04487990_107161</name>
</gene>
<organism evidence="1 2">
    <name type="scientific">Bizionia paragorgiae</name>
    <dbReference type="NCBI Taxonomy" id="283786"/>
    <lineage>
        <taxon>Bacteria</taxon>
        <taxon>Pseudomonadati</taxon>
        <taxon>Bacteroidota</taxon>
        <taxon>Flavobacteriia</taxon>
        <taxon>Flavobacteriales</taxon>
        <taxon>Flavobacteriaceae</taxon>
        <taxon>Bizionia</taxon>
    </lineage>
</organism>
<dbReference type="OrthoDB" id="1493222at2"/>
<dbReference type="GO" id="GO:0004519">
    <property type="term" value="F:endonuclease activity"/>
    <property type="evidence" value="ECO:0007669"/>
    <property type="project" value="UniProtKB-KW"/>
</dbReference>